<name>A0ABS5VKS4_9BACT</name>
<protein>
    <submittedName>
        <fullName evidence="1">Uncharacterized protein</fullName>
    </submittedName>
</protein>
<proteinExistence type="predicted"/>
<dbReference type="EMBL" id="JAHESD010000001">
    <property type="protein sequence ID" value="MBT1701696.1"/>
    <property type="molecule type" value="Genomic_DNA"/>
</dbReference>
<organism evidence="1 2">
    <name type="scientific">Chryseosolibacter indicus</name>
    <dbReference type="NCBI Taxonomy" id="2782351"/>
    <lineage>
        <taxon>Bacteria</taxon>
        <taxon>Pseudomonadati</taxon>
        <taxon>Bacteroidota</taxon>
        <taxon>Cytophagia</taxon>
        <taxon>Cytophagales</taxon>
        <taxon>Chryseotaleaceae</taxon>
        <taxon>Chryseosolibacter</taxon>
    </lineage>
</organism>
<accession>A0ABS5VKS4</accession>
<sequence>MRRIFIAIMLTLVFYSVDAAPRIRVPYCSDCMYITKVADLPDSASFYSKEYNAYADLGYVYKQLWFVWLPIWNYEGQYALIIKDKDVYFDISEDELKELAETHKIALPSNPVGLWDKLGGKAIIILAIALGIWAYVDKKNPAENSEVAVDKGEAV</sequence>
<dbReference type="Proteomes" id="UP000772618">
    <property type="component" value="Unassembled WGS sequence"/>
</dbReference>
<evidence type="ECO:0000313" key="2">
    <source>
        <dbReference type="Proteomes" id="UP000772618"/>
    </source>
</evidence>
<dbReference type="RefSeq" id="WP_254151396.1">
    <property type="nucleotide sequence ID" value="NZ_JAHESD010000001.1"/>
</dbReference>
<gene>
    <name evidence="1" type="ORF">KK060_00295</name>
</gene>
<evidence type="ECO:0000313" key="1">
    <source>
        <dbReference type="EMBL" id="MBT1701696.1"/>
    </source>
</evidence>
<comment type="caution">
    <text evidence="1">The sequence shown here is derived from an EMBL/GenBank/DDBJ whole genome shotgun (WGS) entry which is preliminary data.</text>
</comment>
<reference evidence="1 2" key="1">
    <citation type="submission" date="2021-05" db="EMBL/GenBank/DDBJ databases">
        <title>A Polyphasic approach of four new species of the genus Ohtaekwangia: Ohtaekwangia histidinii sp. nov., Ohtaekwangia cretensis sp. nov., Ohtaekwangia indiensis sp. nov., Ohtaekwangia reichenbachii sp. nov. from diverse environment.</title>
        <authorList>
            <person name="Octaviana S."/>
        </authorList>
    </citation>
    <scope>NUCLEOTIDE SEQUENCE [LARGE SCALE GENOMIC DNA]</scope>
    <source>
        <strain evidence="1 2">PWU20</strain>
    </source>
</reference>
<keyword evidence="2" id="KW-1185">Reference proteome</keyword>